<dbReference type="RefSeq" id="XP_002176564.1">
    <property type="nucleotide sequence ID" value="XM_002176528.1"/>
</dbReference>
<dbReference type="Pfam" id="PF01329">
    <property type="entry name" value="Pterin_4a"/>
    <property type="match status" value="1"/>
</dbReference>
<dbReference type="AlphaFoldDB" id="B7FRM1"/>
<keyword evidence="5" id="KW-0456">Lyase</keyword>
<comment type="catalytic activity">
    <reaction evidence="1">
        <text>(4aS,6R)-4a-hydroxy-L-erythro-5,6,7,8-tetrahydrobiopterin = (6R)-L-erythro-6,7-dihydrobiopterin + H2O</text>
        <dbReference type="Rhea" id="RHEA:11920"/>
        <dbReference type="ChEBI" id="CHEBI:15377"/>
        <dbReference type="ChEBI" id="CHEBI:15642"/>
        <dbReference type="ChEBI" id="CHEBI:43120"/>
        <dbReference type="EC" id="4.2.1.96"/>
    </reaction>
</comment>
<dbReference type="SUPFAM" id="SSF51905">
    <property type="entry name" value="FAD/NAD(P)-binding domain"/>
    <property type="match status" value="1"/>
</dbReference>
<feature type="compositionally biased region" description="Basic and acidic residues" evidence="6">
    <location>
        <begin position="906"/>
        <end position="928"/>
    </location>
</feature>
<dbReference type="eggNOG" id="ENOG502RRAQ">
    <property type="taxonomic scope" value="Eukaryota"/>
</dbReference>
<dbReference type="Proteomes" id="UP000000759">
    <property type="component" value="Chromosome 1"/>
</dbReference>
<dbReference type="SUPFAM" id="SSF54373">
    <property type="entry name" value="FAD-linked reductases, C-terminal domain"/>
    <property type="match status" value="1"/>
</dbReference>
<dbReference type="InParanoid" id="B7FRM1"/>
<dbReference type="STRING" id="556484.B7FRM1"/>
<dbReference type="InterPro" id="IPR036428">
    <property type="entry name" value="PCD_sf"/>
</dbReference>
<feature type="region of interest" description="Disordered" evidence="6">
    <location>
        <begin position="307"/>
        <end position="333"/>
    </location>
</feature>
<dbReference type="PaxDb" id="2850-Phatr31544"/>
<dbReference type="Gene3D" id="3.50.50.60">
    <property type="entry name" value="FAD/NAD(P)-binding domain"/>
    <property type="match status" value="1"/>
</dbReference>
<evidence type="ECO:0000256" key="5">
    <source>
        <dbReference type="ARBA" id="ARBA00023239"/>
    </source>
</evidence>
<keyword evidence="4" id="KW-0560">Oxidoreductase</keyword>
<dbReference type="OrthoDB" id="424974at2759"/>
<reference evidence="8 9" key="1">
    <citation type="journal article" date="2008" name="Nature">
        <title>The Phaeodactylum genome reveals the evolutionary history of diatom genomes.</title>
        <authorList>
            <person name="Bowler C."/>
            <person name="Allen A.E."/>
            <person name="Badger J.H."/>
            <person name="Grimwood J."/>
            <person name="Jabbari K."/>
            <person name="Kuo A."/>
            <person name="Maheswari U."/>
            <person name="Martens C."/>
            <person name="Maumus F."/>
            <person name="Otillar R.P."/>
            <person name="Rayko E."/>
            <person name="Salamov A."/>
            <person name="Vandepoele K."/>
            <person name="Beszteri B."/>
            <person name="Gruber A."/>
            <person name="Heijde M."/>
            <person name="Katinka M."/>
            <person name="Mock T."/>
            <person name="Valentin K."/>
            <person name="Verret F."/>
            <person name="Berges J.A."/>
            <person name="Brownlee C."/>
            <person name="Cadoret J.P."/>
            <person name="Chiovitti A."/>
            <person name="Choi C.J."/>
            <person name="Coesel S."/>
            <person name="De Martino A."/>
            <person name="Detter J.C."/>
            <person name="Durkin C."/>
            <person name="Falciatore A."/>
            <person name="Fournet J."/>
            <person name="Haruta M."/>
            <person name="Huysman M.J."/>
            <person name="Jenkins B.D."/>
            <person name="Jiroutova K."/>
            <person name="Jorgensen R.E."/>
            <person name="Joubert Y."/>
            <person name="Kaplan A."/>
            <person name="Kroger N."/>
            <person name="Kroth P.G."/>
            <person name="La Roche J."/>
            <person name="Lindquist E."/>
            <person name="Lommer M."/>
            <person name="Martin-Jezequel V."/>
            <person name="Lopez P.J."/>
            <person name="Lucas S."/>
            <person name="Mangogna M."/>
            <person name="McGinnis K."/>
            <person name="Medlin L.K."/>
            <person name="Montsant A."/>
            <person name="Oudot-Le Secq M.P."/>
            <person name="Napoli C."/>
            <person name="Obornik M."/>
            <person name="Parker M.S."/>
            <person name="Petit J.L."/>
            <person name="Porcel B.M."/>
            <person name="Poulsen N."/>
            <person name="Robison M."/>
            <person name="Rychlewski L."/>
            <person name="Rynearson T.A."/>
            <person name="Schmutz J."/>
            <person name="Shapiro H."/>
            <person name="Siaut M."/>
            <person name="Stanley M."/>
            <person name="Sussman M.R."/>
            <person name="Taylor A.R."/>
            <person name="Vardi A."/>
            <person name="von Dassow P."/>
            <person name="Vyverman W."/>
            <person name="Willis A."/>
            <person name="Wyrwicz L.S."/>
            <person name="Rokhsar D.S."/>
            <person name="Weissenbach J."/>
            <person name="Armbrust E.V."/>
            <person name="Green B.R."/>
            <person name="Van de Peer Y."/>
            <person name="Grigoriev I.V."/>
        </authorList>
    </citation>
    <scope>NUCLEOTIDE SEQUENCE [LARGE SCALE GENOMIC DNA]</scope>
    <source>
        <strain evidence="8 9">CCAP 1055/1</strain>
    </source>
</reference>
<feature type="region of interest" description="Disordered" evidence="6">
    <location>
        <begin position="890"/>
        <end position="1033"/>
    </location>
</feature>
<comment type="similarity">
    <text evidence="2">Belongs to the pterin-4-alpha-carbinolamine dehydratase family.</text>
</comment>
<evidence type="ECO:0000259" key="7">
    <source>
        <dbReference type="Pfam" id="PF01266"/>
    </source>
</evidence>
<gene>
    <name evidence="8" type="ORF">PHATRDRAFT_31544</name>
</gene>
<dbReference type="EC" id="4.2.1.96" evidence="3"/>
<feature type="domain" description="FAD dependent oxidoreductase" evidence="7">
    <location>
        <begin position="337"/>
        <end position="709"/>
    </location>
</feature>
<evidence type="ECO:0000313" key="8">
    <source>
        <dbReference type="EMBL" id="EEC51027.1"/>
    </source>
</evidence>
<dbReference type="SUPFAM" id="SSF55248">
    <property type="entry name" value="PCD-like"/>
    <property type="match status" value="1"/>
</dbReference>
<keyword evidence="9" id="KW-1185">Reference proteome</keyword>
<sequence>MSFHTRIVTSTTNRRLHLLGLRRGEELLGMDSGWENTTKLFRHLQCRILSSQRTSSQPNPRYDPTAKRPNKVCDPYGQGGKAMPLSDIQAFQATIDDQWKVTEDGTALVRDFVHADFLTGARFVQKIAAVSQMNSHFPIIGLQRCIVKKNWQVVTRIECSTMVLGGLSAHDFHLAMLIDVETARPEVHALLAAADDKRLLRSIVDVSRAAGFPCQIYVSQLESRLQHHVLTADTIAFVASNIKRCNINANNSFDGEDEDEVCAALAFQPSYQNLPLRPAQHLRLTTSGSSDDGFSQENSETGISLSLRNTGTNEYTNPVKQRMSYPSSKRQRKQHRDIVIVGGGLAGLSAALYVSQIDPTRHVTILDKQDPESHRSKDSTVASYAAAGMLAPNSERLPKGDLLNLCLESRNMYGDFCDMVESLAQESGEEGMKYLATSSQSADGLEPWSIGYVASGGFLAPAFAGDSVATWAPPDDGGAATWLDATQARELEPNLHPDVVGAYWFPEDASVDARRLTNSLRAACVAAGVQILHGPSNEVTSLDLSEGICKGVRLQSGRYLSCNSILVANGAWMRNLLPVPIEPHKGQSLSLRMPKDRPPILKRVLFAQDSYIVPKADGRIVVGATVEAGSYDPNVTPGGLLHILTHALQLVPALKDLPIEETWAGLRPTTPDKGPILGKTPWENLYLAGGYWRNGVLLAPKTGELLAALMTGQEIDEQDQAMLDAFAWDRFTNKDGGDRLSANARYAASMHPIHSRKSGAGVAASVGTELGTYSSARSAKEERQQDRNSLWNENGDGDVAFERAATMGRNDGAAYSFGDDESPYERKSVSQSTAQTTPSFEDPKSSKRSLKASDTVDAYTVGASDEIQDSHSAETKASDLTDMYEKIRANKAKKTTTLGESDGDEEVRPDPGFRIFYKDPETGERHEVPPYTSPGVFQQKLHARKKSERSANGTRNDVPISDVVAPSPAANGNKEAQQYSETTYDGYQEIQSANSRQTRAEELEAMRMARQSNRVGQESIKESDIGAQPMGDE</sequence>
<evidence type="ECO:0000256" key="2">
    <source>
        <dbReference type="ARBA" id="ARBA00006472"/>
    </source>
</evidence>
<dbReference type="PANTHER" id="PTHR13847">
    <property type="entry name" value="SARCOSINE DEHYDROGENASE-RELATED"/>
    <property type="match status" value="1"/>
</dbReference>
<evidence type="ECO:0000256" key="4">
    <source>
        <dbReference type="ARBA" id="ARBA00023002"/>
    </source>
</evidence>
<dbReference type="GO" id="GO:0008124">
    <property type="term" value="F:4-alpha-hydroxytetrahydrobiopterin dehydratase activity"/>
    <property type="evidence" value="ECO:0007669"/>
    <property type="project" value="UniProtKB-EC"/>
</dbReference>
<accession>B7FRM1</accession>
<feature type="compositionally biased region" description="Polar residues" evidence="6">
    <location>
        <begin position="829"/>
        <end position="839"/>
    </location>
</feature>
<dbReference type="Gene3D" id="3.30.9.10">
    <property type="entry name" value="D-Amino Acid Oxidase, subunit A, domain 2"/>
    <property type="match status" value="1"/>
</dbReference>
<feature type="region of interest" description="Disordered" evidence="6">
    <location>
        <begin position="773"/>
        <end position="797"/>
    </location>
</feature>
<feature type="compositionally biased region" description="Polar residues" evidence="6">
    <location>
        <begin position="307"/>
        <end position="328"/>
    </location>
</feature>
<dbReference type="PANTHER" id="PTHR13847:SF289">
    <property type="entry name" value="GLYCINE OXIDASE"/>
    <property type="match status" value="1"/>
</dbReference>
<dbReference type="InterPro" id="IPR006076">
    <property type="entry name" value="FAD-dep_OxRdtase"/>
</dbReference>
<dbReference type="GO" id="GO:0016491">
    <property type="term" value="F:oxidoreductase activity"/>
    <property type="evidence" value="ECO:0007669"/>
    <property type="project" value="UniProtKB-KW"/>
</dbReference>
<dbReference type="GeneID" id="7196082"/>
<dbReference type="KEGG" id="pti:PHATRDRAFT_31544"/>
<protein>
    <recommendedName>
        <fullName evidence="3">4a-hydroxytetrahydrobiopterin dehydratase</fullName>
        <ecNumber evidence="3">4.2.1.96</ecNumber>
    </recommendedName>
</protein>
<feature type="compositionally biased region" description="Polar residues" evidence="6">
    <location>
        <begin position="974"/>
        <end position="997"/>
    </location>
</feature>
<evidence type="ECO:0000256" key="1">
    <source>
        <dbReference type="ARBA" id="ARBA00001554"/>
    </source>
</evidence>
<reference evidence="9" key="2">
    <citation type="submission" date="2008-08" db="EMBL/GenBank/DDBJ databases">
        <authorList>
            <consortium name="Diatom Consortium"/>
            <person name="Grigoriev I."/>
            <person name="Grimwood J."/>
            <person name="Kuo A."/>
            <person name="Otillar R.P."/>
            <person name="Salamov A."/>
            <person name="Detter J.C."/>
            <person name="Lindquist E."/>
            <person name="Shapiro H."/>
            <person name="Lucas S."/>
            <person name="Glavina del Rio T."/>
            <person name="Pitluck S."/>
            <person name="Rokhsar D."/>
            <person name="Bowler C."/>
        </authorList>
    </citation>
    <scope>GENOME REANNOTATION</scope>
    <source>
        <strain evidence="9">CCAP 1055/1</strain>
    </source>
</reference>
<dbReference type="Pfam" id="PF01266">
    <property type="entry name" value="DAO"/>
    <property type="match status" value="1"/>
</dbReference>
<evidence type="ECO:0000256" key="6">
    <source>
        <dbReference type="SAM" id="MobiDB-lite"/>
    </source>
</evidence>
<feature type="region of interest" description="Disordered" evidence="6">
    <location>
        <begin position="810"/>
        <end position="852"/>
    </location>
</feature>
<dbReference type="Gene3D" id="3.30.1360.20">
    <property type="entry name" value="Transcriptional coactivator/pterin dehydratase"/>
    <property type="match status" value="1"/>
</dbReference>
<dbReference type="GO" id="GO:0006729">
    <property type="term" value="P:tetrahydrobiopterin biosynthetic process"/>
    <property type="evidence" value="ECO:0007669"/>
    <property type="project" value="InterPro"/>
</dbReference>
<dbReference type="InterPro" id="IPR001533">
    <property type="entry name" value="Pterin_deHydtase"/>
</dbReference>
<dbReference type="EMBL" id="CM000605">
    <property type="protein sequence ID" value="EEC51027.1"/>
    <property type="molecule type" value="Genomic_DNA"/>
</dbReference>
<dbReference type="HOGENOM" id="CLU_355840_0_0_1"/>
<dbReference type="InterPro" id="IPR036188">
    <property type="entry name" value="FAD/NAD-bd_sf"/>
</dbReference>
<proteinExistence type="inferred from homology"/>
<dbReference type="GO" id="GO:0005737">
    <property type="term" value="C:cytoplasm"/>
    <property type="evidence" value="ECO:0007669"/>
    <property type="project" value="TreeGrafter"/>
</dbReference>
<feature type="compositionally biased region" description="Basic and acidic residues" evidence="6">
    <location>
        <begin position="998"/>
        <end position="1007"/>
    </location>
</feature>
<evidence type="ECO:0000313" key="9">
    <source>
        <dbReference type="Proteomes" id="UP000000759"/>
    </source>
</evidence>
<organism evidence="8 9">
    <name type="scientific">Phaeodactylum tricornutum (strain CCAP 1055/1)</name>
    <dbReference type="NCBI Taxonomy" id="556484"/>
    <lineage>
        <taxon>Eukaryota</taxon>
        <taxon>Sar</taxon>
        <taxon>Stramenopiles</taxon>
        <taxon>Ochrophyta</taxon>
        <taxon>Bacillariophyta</taxon>
        <taxon>Bacillariophyceae</taxon>
        <taxon>Bacillariophycidae</taxon>
        <taxon>Naviculales</taxon>
        <taxon>Phaeodactylaceae</taxon>
        <taxon>Phaeodactylum</taxon>
    </lineage>
</organism>
<name>B7FRM1_PHATC</name>
<evidence type="ECO:0000256" key="3">
    <source>
        <dbReference type="ARBA" id="ARBA00013252"/>
    </source>
</evidence>